<dbReference type="SUPFAM" id="SSF103506">
    <property type="entry name" value="Mitochondrial carrier"/>
    <property type="match status" value="1"/>
</dbReference>
<dbReference type="OrthoDB" id="448427at2759"/>
<keyword evidence="6" id="KW-0496">Mitochondrion</keyword>
<evidence type="ECO:0000256" key="10">
    <source>
        <dbReference type="RuleBase" id="RU000488"/>
    </source>
</evidence>
<feature type="repeat" description="Solcar" evidence="9">
    <location>
        <begin position="114"/>
        <end position="205"/>
    </location>
</feature>
<keyword evidence="4 9" id="KW-0812">Transmembrane</keyword>
<evidence type="ECO:0000256" key="8">
    <source>
        <dbReference type="ARBA" id="ARBA00023136"/>
    </source>
</evidence>
<evidence type="ECO:0000256" key="4">
    <source>
        <dbReference type="ARBA" id="ARBA00022692"/>
    </source>
</evidence>
<dbReference type="AlphaFoldDB" id="A0A9W9FW10"/>
<dbReference type="PANTHER" id="PTHR45618">
    <property type="entry name" value="MITOCHONDRIAL DICARBOXYLATE CARRIER-RELATED"/>
    <property type="match status" value="1"/>
</dbReference>
<dbReference type="EMBL" id="JAPQKH010000003">
    <property type="protein sequence ID" value="KAJ5107457.1"/>
    <property type="molecule type" value="Genomic_DNA"/>
</dbReference>
<keyword evidence="7 11" id="KW-1133">Transmembrane helix</keyword>
<dbReference type="InterPro" id="IPR018108">
    <property type="entry name" value="MCP_transmembrane"/>
</dbReference>
<feature type="repeat" description="Solcar" evidence="9">
    <location>
        <begin position="215"/>
        <end position="298"/>
    </location>
</feature>
<dbReference type="InterPro" id="IPR023395">
    <property type="entry name" value="MCP_dom_sf"/>
</dbReference>
<keyword evidence="8 9" id="KW-0472">Membrane</keyword>
<dbReference type="Pfam" id="PF00153">
    <property type="entry name" value="Mito_carr"/>
    <property type="match status" value="3"/>
</dbReference>
<organism evidence="12 13">
    <name type="scientific">Penicillium angulare</name>
    <dbReference type="NCBI Taxonomy" id="116970"/>
    <lineage>
        <taxon>Eukaryota</taxon>
        <taxon>Fungi</taxon>
        <taxon>Dikarya</taxon>
        <taxon>Ascomycota</taxon>
        <taxon>Pezizomycotina</taxon>
        <taxon>Eurotiomycetes</taxon>
        <taxon>Eurotiomycetidae</taxon>
        <taxon>Eurotiales</taxon>
        <taxon>Aspergillaceae</taxon>
        <taxon>Penicillium</taxon>
    </lineage>
</organism>
<keyword evidence="6" id="KW-0999">Mitochondrion inner membrane</keyword>
<evidence type="ECO:0000256" key="11">
    <source>
        <dbReference type="SAM" id="Phobius"/>
    </source>
</evidence>
<comment type="subcellular location">
    <subcellularLocation>
        <location evidence="1">Membrane</location>
        <topology evidence="1">Multi-pass membrane protein</topology>
    </subcellularLocation>
</comment>
<keyword evidence="5" id="KW-0677">Repeat</keyword>
<comment type="caution">
    <text evidence="12">The sequence shown here is derived from an EMBL/GenBank/DDBJ whole genome shotgun (WGS) entry which is preliminary data.</text>
</comment>
<dbReference type="InterPro" id="IPR050391">
    <property type="entry name" value="Mito_Metabolite_Transporter"/>
</dbReference>
<comment type="similarity">
    <text evidence="2 10">Belongs to the mitochondrial carrier (TC 2.A.29) family.</text>
</comment>
<evidence type="ECO:0000313" key="12">
    <source>
        <dbReference type="EMBL" id="KAJ5107457.1"/>
    </source>
</evidence>
<protein>
    <recommendedName>
        <fullName evidence="14">Mitochondrial thiamine pyrophosphate carrier 1</fullName>
    </recommendedName>
</protein>
<feature type="transmembrane region" description="Helical" evidence="11">
    <location>
        <begin position="114"/>
        <end position="134"/>
    </location>
</feature>
<dbReference type="GO" id="GO:0016020">
    <property type="term" value="C:membrane"/>
    <property type="evidence" value="ECO:0007669"/>
    <property type="project" value="UniProtKB-SubCell"/>
</dbReference>
<evidence type="ECO:0000256" key="5">
    <source>
        <dbReference type="ARBA" id="ARBA00022737"/>
    </source>
</evidence>
<name>A0A9W9FW10_9EURO</name>
<dbReference type="Proteomes" id="UP001149165">
    <property type="component" value="Unassembled WGS sequence"/>
</dbReference>
<dbReference type="Gene3D" id="1.50.40.10">
    <property type="entry name" value="Mitochondrial carrier domain"/>
    <property type="match status" value="1"/>
</dbReference>
<evidence type="ECO:0000313" key="13">
    <source>
        <dbReference type="Proteomes" id="UP001149165"/>
    </source>
</evidence>
<evidence type="ECO:0000256" key="2">
    <source>
        <dbReference type="ARBA" id="ARBA00006375"/>
    </source>
</evidence>
<evidence type="ECO:0000256" key="7">
    <source>
        <dbReference type="ARBA" id="ARBA00022989"/>
    </source>
</evidence>
<gene>
    <name evidence="12" type="ORF">N7456_004132</name>
</gene>
<evidence type="ECO:0000256" key="1">
    <source>
        <dbReference type="ARBA" id="ARBA00004141"/>
    </source>
</evidence>
<reference evidence="12" key="2">
    <citation type="journal article" date="2023" name="IMA Fungus">
        <title>Comparative genomic study of the Penicillium genus elucidates a diverse pangenome and 15 lateral gene transfer events.</title>
        <authorList>
            <person name="Petersen C."/>
            <person name="Sorensen T."/>
            <person name="Nielsen M.R."/>
            <person name="Sondergaard T.E."/>
            <person name="Sorensen J.L."/>
            <person name="Fitzpatrick D.A."/>
            <person name="Frisvad J.C."/>
            <person name="Nielsen K.L."/>
        </authorList>
    </citation>
    <scope>NUCLEOTIDE SEQUENCE</scope>
    <source>
        <strain evidence="12">IBT 30069</strain>
    </source>
</reference>
<keyword evidence="3 10" id="KW-0813">Transport</keyword>
<proteinExistence type="inferred from homology"/>
<dbReference type="PROSITE" id="PS50920">
    <property type="entry name" value="SOLCAR"/>
    <property type="match status" value="3"/>
</dbReference>
<accession>A0A9W9FW10</accession>
<evidence type="ECO:0000256" key="9">
    <source>
        <dbReference type="PROSITE-ProRule" id="PRU00282"/>
    </source>
</evidence>
<sequence>MADSKLVRMTPSASLAANKPLDLSYPRWFGGSASCMAVLVSHPFDLIKVRMQTVSTGAKEGFVHTGLHIIKQQGAKGLYHGLSAGIMRSVTYGTSRIALYEEMKQSAKERDQPLSIPLLATMAAVSGFIGAIFGTPSDIANVRMQNDRSLAIENRRNYKHVIDAWTQMKRQEGWKAFKQGLWPNCFRSGTMTASQLASYDVFKRLLQRLGRTEEEKPLIHLSASILASLVATSVSSPMDVIRTQLMNSSEKMSVLQIVRHLTRSEGLRWIFRGWTPSFIRMGPQTIATLVMLEQHKRVYRMIKSEEY</sequence>
<keyword evidence="13" id="KW-1185">Reference proteome</keyword>
<reference evidence="12" key="1">
    <citation type="submission" date="2022-11" db="EMBL/GenBank/DDBJ databases">
        <authorList>
            <person name="Petersen C."/>
        </authorList>
    </citation>
    <scope>NUCLEOTIDE SEQUENCE</scope>
    <source>
        <strain evidence="12">IBT 30069</strain>
    </source>
</reference>
<feature type="repeat" description="Solcar" evidence="9">
    <location>
        <begin position="21"/>
        <end position="106"/>
    </location>
</feature>
<evidence type="ECO:0000256" key="3">
    <source>
        <dbReference type="ARBA" id="ARBA00022448"/>
    </source>
</evidence>
<evidence type="ECO:0008006" key="14">
    <source>
        <dbReference type="Google" id="ProtNLM"/>
    </source>
</evidence>
<evidence type="ECO:0000256" key="6">
    <source>
        <dbReference type="ARBA" id="ARBA00022792"/>
    </source>
</evidence>